<dbReference type="InterPro" id="IPR050714">
    <property type="entry name" value="Cobalamin_biosynth_MTase"/>
</dbReference>
<dbReference type="Proteomes" id="UP000175893">
    <property type="component" value="Chromosome"/>
</dbReference>
<evidence type="ECO:0000259" key="6">
    <source>
        <dbReference type="Pfam" id="PF13847"/>
    </source>
</evidence>
<evidence type="ECO:0000256" key="2">
    <source>
        <dbReference type="ARBA" id="ARBA00022573"/>
    </source>
</evidence>
<keyword evidence="5" id="KW-0949">S-adenosyl-L-methionine</keyword>
<dbReference type="EMBL" id="CP016043">
    <property type="protein sequence ID" value="AOV96753.1"/>
    <property type="molecule type" value="Genomic_DNA"/>
</dbReference>
<keyword evidence="3" id="KW-0489">Methyltransferase</keyword>
<sequence>MKDERFLRGESVPMTKEAVRAFVLAKLELHHARHLIDVGAGTGSVSIEAALQCPSLQVTAIEREPAALRLLAENRQHFACANLTIRAGEAPLPGVEQADAVFIGGSGGRLTALIDWSLVQLHPGGRLVLTFILQESLHEALDYLRHCGVAALDCVQMQVATLSALGRGHYFKAHNPVFVLACHKE</sequence>
<dbReference type="InterPro" id="IPR014008">
    <property type="entry name" value="Cbl_synth_MTase_CbiT"/>
</dbReference>
<dbReference type="NCBIfam" id="TIGR02469">
    <property type="entry name" value="CbiT"/>
    <property type="match status" value="1"/>
</dbReference>
<dbReference type="PANTHER" id="PTHR43182">
    <property type="entry name" value="COBALT-PRECORRIN-6B C(15)-METHYLTRANSFERASE (DECARBOXYLATING)"/>
    <property type="match status" value="1"/>
</dbReference>
<keyword evidence="2" id="KW-0169">Cobalamin biosynthesis</keyword>
<gene>
    <name evidence="7" type="ORF">A9798_07160</name>
</gene>
<evidence type="ECO:0000313" key="8">
    <source>
        <dbReference type="Proteomes" id="UP000175893"/>
    </source>
</evidence>
<dbReference type="Gene3D" id="3.40.50.150">
    <property type="entry name" value="Vaccinia Virus protein VP39"/>
    <property type="match status" value="1"/>
</dbReference>
<evidence type="ECO:0000256" key="5">
    <source>
        <dbReference type="ARBA" id="ARBA00022691"/>
    </source>
</evidence>
<dbReference type="PANTHER" id="PTHR43182:SF1">
    <property type="entry name" value="COBALT-PRECORRIN-7 C(5)-METHYLTRANSFERASE"/>
    <property type="match status" value="1"/>
</dbReference>
<dbReference type="Pfam" id="PF13847">
    <property type="entry name" value="Methyltransf_31"/>
    <property type="match status" value="1"/>
</dbReference>
<protein>
    <submittedName>
        <fullName evidence="7">Precorrin-6Y C5,15-methyltransferase (Decarboxylating) subunit CbiT</fullName>
    </submittedName>
</protein>
<name>A0ABN4SUW4_9GAMM</name>
<evidence type="ECO:0000256" key="4">
    <source>
        <dbReference type="ARBA" id="ARBA00022679"/>
    </source>
</evidence>
<feature type="domain" description="Methyltransferase" evidence="6">
    <location>
        <begin position="32"/>
        <end position="90"/>
    </location>
</feature>
<organism evidence="7 8">
    <name type="scientific">Edwardsiella hoshinae</name>
    <dbReference type="NCBI Taxonomy" id="93378"/>
    <lineage>
        <taxon>Bacteria</taxon>
        <taxon>Pseudomonadati</taxon>
        <taxon>Pseudomonadota</taxon>
        <taxon>Gammaproteobacteria</taxon>
        <taxon>Enterobacterales</taxon>
        <taxon>Hafniaceae</taxon>
        <taxon>Edwardsiella</taxon>
    </lineage>
</organism>
<dbReference type="RefSeq" id="WP_070244821.1">
    <property type="nucleotide sequence ID" value="NZ_CP016043.1"/>
</dbReference>
<accession>A0ABN4SUW4</accession>
<dbReference type="InterPro" id="IPR025714">
    <property type="entry name" value="Methyltranfer_dom"/>
</dbReference>
<keyword evidence="4" id="KW-0808">Transferase</keyword>
<evidence type="ECO:0000256" key="3">
    <source>
        <dbReference type="ARBA" id="ARBA00022603"/>
    </source>
</evidence>
<evidence type="ECO:0000256" key="1">
    <source>
        <dbReference type="ARBA" id="ARBA00004953"/>
    </source>
</evidence>
<keyword evidence="8" id="KW-1185">Reference proteome</keyword>
<proteinExistence type="predicted"/>
<dbReference type="SUPFAM" id="SSF53335">
    <property type="entry name" value="S-adenosyl-L-methionine-dependent methyltransferases"/>
    <property type="match status" value="1"/>
</dbReference>
<reference evidence="7 8" key="1">
    <citation type="submission" date="2016-06" db="EMBL/GenBank/DDBJ databases">
        <title>Complete genome sequence of Edwardsiella hoshinae ATCC 35051.</title>
        <authorList>
            <person name="Reichley S.R."/>
            <person name="Waldbieser G.C."/>
            <person name="Lawrence M.L."/>
            <person name="Griffin M.J."/>
        </authorList>
    </citation>
    <scope>NUCLEOTIDE SEQUENCE [LARGE SCALE GENOMIC DNA]</scope>
    <source>
        <strain evidence="7 8">ATCC 35051</strain>
    </source>
</reference>
<comment type="pathway">
    <text evidence="1">Cofactor biosynthesis; adenosylcobalamin biosynthesis.</text>
</comment>
<evidence type="ECO:0000313" key="7">
    <source>
        <dbReference type="EMBL" id="AOV96753.1"/>
    </source>
</evidence>
<dbReference type="InterPro" id="IPR029063">
    <property type="entry name" value="SAM-dependent_MTases_sf"/>
</dbReference>
<dbReference type="CDD" id="cd02440">
    <property type="entry name" value="AdoMet_MTases"/>
    <property type="match status" value="1"/>
</dbReference>
<dbReference type="NCBIfam" id="NF006138">
    <property type="entry name" value="PRK08287.1"/>
    <property type="match status" value="1"/>
</dbReference>